<dbReference type="Gene3D" id="3.30.559.10">
    <property type="entry name" value="Chloramphenicol acetyltransferase-like domain"/>
    <property type="match status" value="2"/>
</dbReference>
<keyword evidence="1" id="KW-0808">Transferase</keyword>
<dbReference type="InterPro" id="IPR050317">
    <property type="entry name" value="Plant_Fungal_Acyltransferase"/>
</dbReference>
<keyword evidence="3" id="KW-1185">Reference proteome</keyword>
<accession>A0A7I7T0P1</accession>
<protein>
    <recommendedName>
        <fullName evidence="4">Acyltransferase</fullName>
    </recommendedName>
</protein>
<dbReference type="GO" id="GO:0044550">
    <property type="term" value="P:secondary metabolite biosynthetic process"/>
    <property type="evidence" value="ECO:0007669"/>
    <property type="project" value="TreeGrafter"/>
</dbReference>
<dbReference type="PANTHER" id="PTHR31642">
    <property type="entry name" value="TRICHOTHECENE 3-O-ACETYLTRANSFERASE"/>
    <property type="match status" value="1"/>
</dbReference>
<reference evidence="2 3" key="1">
    <citation type="journal article" date="2019" name="Emerg. Microbes Infect.">
        <title>Comprehensive subspecies identification of 175 nontuberculous mycobacteria species based on 7547 genomic profiles.</title>
        <authorList>
            <person name="Matsumoto Y."/>
            <person name="Kinjo T."/>
            <person name="Motooka D."/>
            <person name="Nabeya D."/>
            <person name="Jung N."/>
            <person name="Uechi K."/>
            <person name="Horii T."/>
            <person name="Iida T."/>
            <person name="Fujita J."/>
            <person name="Nakamura S."/>
        </authorList>
    </citation>
    <scope>NUCLEOTIDE SEQUENCE [LARGE SCALE GENOMIC DNA]</scope>
    <source>
        <strain evidence="2 3">JCM 30396</strain>
    </source>
</reference>
<name>A0A7I7T0P1_9MYCO</name>
<dbReference type="SUPFAM" id="SSF52777">
    <property type="entry name" value="CoA-dependent acyltransferases"/>
    <property type="match status" value="1"/>
</dbReference>
<evidence type="ECO:0000313" key="3">
    <source>
        <dbReference type="Proteomes" id="UP000467148"/>
    </source>
</evidence>
<dbReference type="KEGG" id="mhev:MHEL_08510"/>
<dbReference type="GO" id="GO:0016747">
    <property type="term" value="F:acyltransferase activity, transferring groups other than amino-acyl groups"/>
    <property type="evidence" value="ECO:0007669"/>
    <property type="project" value="TreeGrafter"/>
</dbReference>
<dbReference type="InterPro" id="IPR023213">
    <property type="entry name" value="CAT-like_dom_sf"/>
</dbReference>
<dbReference type="AlphaFoldDB" id="A0A7I7T0P1"/>
<organism evidence="2 3">
    <name type="scientific">Mycolicibacterium helvum</name>
    <dbReference type="NCBI Taxonomy" id="1534349"/>
    <lineage>
        <taxon>Bacteria</taxon>
        <taxon>Bacillati</taxon>
        <taxon>Actinomycetota</taxon>
        <taxon>Actinomycetes</taxon>
        <taxon>Mycobacteriales</taxon>
        <taxon>Mycobacteriaceae</taxon>
        <taxon>Mycolicibacterium</taxon>
    </lineage>
</organism>
<dbReference type="Pfam" id="PF02458">
    <property type="entry name" value="Transferase"/>
    <property type="match status" value="1"/>
</dbReference>
<proteinExistence type="predicted"/>
<sequence length="439" mass="48960">MSTQLIKPSRAQPLDIRCNVGDVIVANLATHMVFFFERPLETTALARAFAHALTVLPIFAGRMTLARGRMGIRCRGQGVPFTVVSSDRTLEEAIRSTVDDTGIWLVDPVNGAIARWGWGPVCRVRVTRLADDATAIGFSWHHAVGDMQTLMHFMNTWVAAAADTPCMQPLIIEDRAAYLDEHLRADGARRPGVRCLGLIETARCVRYLIKDSPRQRTLSLYFGEAEIARMRNAFGSGTRLSANDVVCAVVSEALMNADPLVGRRALAIVVNTRKRCGLDPRLTGNIITTMNVDLFTEDAAYSIAQRIRHHVDHFDDEHCDMRINQQFLDIAGAWRGARCVSTAFNPARWNPLITNLSGFGLYRIEFEKTVPSYCTMVMTLPVAGGGALMEGAQGRGLLFQMSLPPEEFTFMSRRGIREHLHRFRCADDDIPRLHRELHA</sequence>
<gene>
    <name evidence="2" type="ORF">MHEL_08510</name>
</gene>
<dbReference type="RefSeq" id="WP_163746395.1">
    <property type="nucleotide sequence ID" value="NZ_AP022596.1"/>
</dbReference>
<evidence type="ECO:0000256" key="1">
    <source>
        <dbReference type="ARBA" id="ARBA00022679"/>
    </source>
</evidence>
<dbReference type="Proteomes" id="UP000467148">
    <property type="component" value="Chromosome"/>
</dbReference>
<evidence type="ECO:0000313" key="2">
    <source>
        <dbReference type="EMBL" id="BBY62608.1"/>
    </source>
</evidence>
<evidence type="ECO:0008006" key="4">
    <source>
        <dbReference type="Google" id="ProtNLM"/>
    </source>
</evidence>
<dbReference type="EMBL" id="AP022596">
    <property type="protein sequence ID" value="BBY62608.1"/>
    <property type="molecule type" value="Genomic_DNA"/>
</dbReference>
<dbReference type="PANTHER" id="PTHR31642:SF310">
    <property type="entry name" value="FATTY ALCOHOL:CAFFEOYL-COA ACYLTRANSFERASE"/>
    <property type="match status" value="1"/>
</dbReference>